<organism evidence="2 3">
    <name type="scientific">Sideroxydans lithotrophicus (strain ES-1)</name>
    <dbReference type="NCBI Taxonomy" id="580332"/>
    <lineage>
        <taxon>Bacteria</taxon>
        <taxon>Pseudomonadati</taxon>
        <taxon>Pseudomonadota</taxon>
        <taxon>Betaproteobacteria</taxon>
        <taxon>Nitrosomonadales</taxon>
        <taxon>Gallionellaceae</taxon>
        <taxon>Sideroxydans</taxon>
    </lineage>
</organism>
<name>D5CMI2_SIDLE</name>
<evidence type="ECO:0000313" key="2">
    <source>
        <dbReference type="EMBL" id="ADE12654.1"/>
    </source>
</evidence>
<dbReference type="CDD" id="cd07313">
    <property type="entry name" value="terB_like_2"/>
    <property type="match status" value="1"/>
</dbReference>
<gene>
    <name evidence="2" type="ordered locus">Slit_2429</name>
</gene>
<dbReference type="eggNOG" id="COG4103">
    <property type="taxonomic scope" value="Bacteria"/>
</dbReference>
<reference evidence="2 3" key="1">
    <citation type="submission" date="2010-03" db="EMBL/GenBank/DDBJ databases">
        <title>Complete sequence of Sideroxydans lithotrophicus ES-1.</title>
        <authorList>
            <consortium name="US DOE Joint Genome Institute"/>
            <person name="Lucas S."/>
            <person name="Copeland A."/>
            <person name="Lapidus A."/>
            <person name="Cheng J.-F."/>
            <person name="Bruce D."/>
            <person name="Goodwin L."/>
            <person name="Pitluck S."/>
            <person name="Munk A.C."/>
            <person name="Detter J.C."/>
            <person name="Han C."/>
            <person name="Tapia R."/>
            <person name="Larimer F."/>
            <person name="Land M."/>
            <person name="Hauser L."/>
            <person name="Kyrpides N."/>
            <person name="Ivanova N."/>
            <person name="Emerson D."/>
            <person name="Woyke T."/>
        </authorList>
    </citation>
    <scope>NUCLEOTIDE SEQUENCE [LARGE SCALE GENOMIC DNA]</scope>
    <source>
        <strain evidence="2 3">ES-1</strain>
    </source>
</reference>
<dbReference type="AlphaFoldDB" id="D5CMI2"/>
<feature type="domain" description="Co-chaperone DjlA N-terminal" evidence="1">
    <location>
        <begin position="28"/>
        <end position="143"/>
    </location>
</feature>
<protein>
    <recommendedName>
        <fullName evidence="1">Co-chaperone DjlA N-terminal domain-containing protein</fullName>
    </recommendedName>
</protein>
<keyword evidence="3" id="KW-1185">Reference proteome</keyword>
<dbReference type="SUPFAM" id="SSF158682">
    <property type="entry name" value="TerB-like"/>
    <property type="match status" value="1"/>
</dbReference>
<evidence type="ECO:0000313" key="3">
    <source>
        <dbReference type="Proteomes" id="UP000001625"/>
    </source>
</evidence>
<dbReference type="RefSeq" id="WP_013030552.1">
    <property type="nucleotide sequence ID" value="NC_013959.1"/>
</dbReference>
<accession>D5CMI2</accession>
<dbReference type="EMBL" id="CP001965">
    <property type="protein sequence ID" value="ADE12654.1"/>
    <property type="molecule type" value="Genomic_DNA"/>
</dbReference>
<dbReference type="HOGENOM" id="CLU_111095_2_0_4"/>
<dbReference type="InterPro" id="IPR029024">
    <property type="entry name" value="TerB-like"/>
</dbReference>
<sequence length="152" mass="17287">MLNELNNFLSSIIAPAETESRKEHTLQVATAVLLIEVMRSDADEAVQEQAAIMEILKQRFCLTDAEVVQLTERGRRTASAANDFHQFTSLINRELKVSEKVRIIEYMWQVAYADGKISAHENHLMRKIADLLYISHGDYIAAKMRAKPAELK</sequence>
<dbReference type="Gene3D" id="1.10.3680.10">
    <property type="entry name" value="TerB-like"/>
    <property type="match status" value="1"/>
</dbReference>
<proteinExistence type="predicted"/>
<evidence type="ECO:0000259" key="1">
    <source>
        <dbReference type="Pfam" id="PF05099"/>
    </source>
</evidence>
<dbReference type="STRING" id="580332.Slit_2429"/>
<dbReference type="InterPro" id="IPR007791">
    <property type="entry name" value="DjlA_N"/>
</dbReference>
<dbReference type="Pfam" id="PF05099">
    <property type="entry name" value="TerB"/>
    <property type="match status" value="1"/>
</dbReference>
<dbReference type="Proteomes" id="UP000001625">
    <property type="component" value="Chromosome"/>
</dbReference>
<dbReference type="OrthoDB" id="5294347at2"/>
<dbReference type="KEGG" id="slt:Slit_2429"/>